<keyword evidence="3" id="KW-1185">Reference proteome</keyword>
<evidence type="ECO:0008006" key="4">
    <source>
        <dbReference type="Google" id="ProtNLM"/>
    </source>
</evidence>
<dbReference type="AlphaFoldDB" id="A0A6A7BF29"/>
<dbReference type="EMBL" id="MU006297">
    <property type="protein sequence ID" value="KAF2852808.1"/>
    <property type="molecule type" value="Genomic_DNA"/>
</dbReference>
<organism evidence="2 3">
    <name type="scientific">Plenodomus tracheiphilus IPT5</name>
    <dbReference type="NCBI Taxonomy" id="1408161"/>
    <lineage>
        <taxon>Eukaryota</taxon>
        <taxon>Fungi</taxon>
        <taxon>Dikarya</taxon>
        <taxon>Ascomycota</taxon>
        <taxon>Pezizomycotina</taxon>
        <taxon>Dothideomycetes</taxon>
        <taxon>Pleosporomycetidae</taxon>
        <taxon>Pleosporales</taxon>
        <taxon>Pleosporineae</taxon>
        <taxon>Leptosphaeriaceae</taxon>
        <taxon>Plenodomus</taxon>
    </lineage>
</organism>
<accession>A0A6A7BF29</accession>
<name>A0A6A7BF29_9PLEO</name>
<sequence length="245" mass="25182">MQNRIYLSSVLLAAASPALSQYNPAPDYSPVPSPAPDYAATPAMPSYTTQILTSALTVTSYLTVTSSAAQYGTGDIISPIEGLAQCSQTIIFDCLQDSKCNPADFPCICAELKAHDIEAKVAAACTPADKDQYLKFEADVCNNVKPYPVATGYPVASGYPVYSAAPQNTTVPAYNISSSAPAPVTVVVNSTATVGQPTTMQQTVVAPAPTGPATPEYTGAAAVMNVQNAMLAGGVGLMGLVFAGL</sequence>
<protein>
    <recommendedName>
        <fullName evidence="4">Extracellular membrane protein CFEM domain-containing protein</fullName>
    </recommendedName>
</protein>
<proteinExistence type="predicted"/>
<evidence type="ECO:0000313" key="2">
    <source>
        <dbReference type="EMBL" id="KAF2852808.1"/>
    </source>
</evidence>
<dbReference type="Proteomes" id="UP000799423">
    <property type="component" value="Unassembled WGS sequence"/>
</dbReference>
<feature type="chain" id="PRO_5025502056" description="Extracellular membrane protein CFEM domain-containing protein" evidence="1">
    <location>
        <begin position="21"/>
        <end position="245"/>
    </location>
</feature>
<gene>
    <name evidence="2" type="ORF">T440DRAFT_487827</name>
</gene>
<feature type="signal peptide" evidence="1">
    <location>
        <begin position="1"/>
        <end position="20"/>
    </location>
</feature>
<evidence type="ECO:0000256" key="1">
    <source>
        <dbReference type="SAM" id="SignalP"/>
    </source>
</evidence>
<reference evidence="2" key="1">
    <citation type="submission" date="2020-01" db="EMBL/GenBank/DDBJ databases">
        <authorList>
            <consortium name="DOE Joint Genome Institute"/>
            <person name="Haridas S."/>
            <person name="Albert R."/>
            <person name="Binder M."/>
            <person name="Bloem J."/>
            <person name="Labutti K."/>
            <person name="Salamov A."/>
            <person name="Andreopoulos B."/>
            <person name="Baker S.E."/>
            <person name="Barry K."/>
            <person name="Bills G."/>
            <person name="Bluhm B.H."/>
            <person name="Cannon C."/>
            <person name="Castanera R."/>
            <person name="Culley D.E."/>
            <person name="Daum C."/>
            <person name="Ezra D."/>
            <person name="Gonzalez J.B."/>
            <person name="Henrissat B."/>
            <person name="Kuo A."/>
            <person name="Liang C."/>
            <person name="Lipzen A."/>
            <person name="Lutzoni F."/>
            <person name="Magnuson J."/>
            <person name="Mondo S."/>
            <person name="Nolan M."/>
            <person name="Ohm R."/>
            <person name="Pangilinan J."/>
            <person name="Park H.-J."/>
            <person name="Ramirez L."/>
            <person name="Alfaro M."/>
            <person name="Sun H."/>
            <person name="Tritt A."/>
            <person name="Yoshinaga Y."/>
            <person name="Zwiers L.-H."/>
            <person name="Turgeon B.G."/>
            <person name="Goodwin S.B."/>
            <person name="Spatafora J.W."/>
            <person name="Crous P.W."/>
            <person name="Grigoriev I.V."/>
        </authorList>
    </citation>
    <scope>NUCLEOTIDE SEQUENCE</scope>
    <source>
        <strain evidence="2">IPT5</strain>
    </source>
</reference>
<keyword evidence="1" id="KW-0732">Signal</keyword>
<dbReference type="OrthoDB" id="3797419at2759"/>
<evidence type="ECO:0000313" key="3">
    <source>
        <dbReference type="Proteomes" id="UP000799423"/>
    </source>
</evidence>